<dbReference type="AlphaFoldDB" id="A0A939M7P4"/>
<reference evidence="1" key="1">
    <citation type="submission" date="2021-03" db="EMBL/GenBank/DDBJ databases">
        <title>Whole Genome Sequence of Bradyrhizobium sp. Strain 144S4.</title>
        <authorList>
            <person name="Bromfield E.S.P."/>
            <person name="Cloutier S."/>
        </authorList>
    </citation>
    <scope>NUCLEOTIDE SEQUENCE [LARGE SCALE GENOMIC DNA]</scope>
    <source>
        <strain evidence="1">144S4</strain>
    </source>
</reference>
<reference evidence="2 3" key="2">
    <citation type="journal article" date="2022" name="Int. J. Syst. Evol. Microbiol.">
        <title>Strains of Bradyrhizobium barranii sp. nov. associated with legumes native to Canada are symbionts of soybeans and belong to different subspecies (subsp. barranii subsp. nov. and subsp. apii subsp. nov.) and symbiovars (sv. glycinearum and sv. septentrionale).</title>
        <authorList>
            <person name="Bromfield E.S.P."/>
            <person name="Cloutier S."/>
            <person name="Wasai-Hara S."/>
            <person name="Minamisawa K."/>
        </authorList>
    </citation>
    <scope>NUCLEOTIDE SEQUENCE [LARGE SCALE GENOMIC DNA]</scope>
    <source>
        <strain evidence="2 3">144S4</strain>
    </source>
</reference>
<proteinExistence type="predicted"/>
<dbReference type="KEGG" id="bban:J4G43_025835"/>
<evidence type="ECO:0000313" key="2">
    <source>
        <dbReference type="EMBL" id="UEM08246.1"/>
    </source>
</evidence>
<protein>
    <submittedName>
        <fullName evidence="1">Uncharacterized protein</fullName>
    </submittedName>
</protein>
<name>A0A939M7P4_9BRAD</name>
<dbReference type="Proteomes" id="UP000664702">
    <property type="component" value="Chromosome"/>
</dbReference>
<dbReference type="EMBL" id="JAGEMI010000001">
    <property type="protein sequence ID" value="MBO1864599.1"/>
    <property type="molecule type" value="Genomic_DNA"/>
</dbReference>
<accession>A0A939M7P4</accession>
<dbReference type="RefSeq" id="WP_208086702.1">
    <property type="nucleotide sequence ID" value="NZ_CP086136.1"/>
</dbReference>
<evidence type="ECO:0000313" key="1">
    <source>
        <dbReference type="EMBL" id="MBO1864599.1"/>
    </source>
</evidence>
<dbReference type="EMBL" id="CP086136">
    <property type="protein sequence ID" value="UEM08246.1"/>
    <property type="molecule type" value="Genomic_DNA"/>
</dbReference>
<organism evidence="1">
    <name type="scientific">Bradyrhizobium barranii subsp. barranii</name>
    <dbReference type="NCBI Taxonomy" id="2823807"/>
    <lineage>
        <taxon>Bacteria</taxon>
        <taxon>Pseudomonadati</taxon>
        <taxon>Pseudomonadota</taxon>
        <taxon>Alphaproteobacteria</taxon>
        <taxon>Hyphomicrobiales</taxon>
        <taxon>Nitrobacteraceae</taxon>
        <taxon>Bradyrhizobium</taxon>
        <taxon>Bradyrhizobium barranii</taxon>
    </lineage>
</organism>
<evidence type="ECO:0000313" key="3">
    <source>
        <dbReference type="Proteomes" id="UP000664702"/>
    </source>
</evidence>
<sequence>MFSGPAAPDPFLLSDSVATSAGLTGGTMGYRTTSGRSPRAVTINPAQKTLIDLSFGQSLRSNILPTLVAPANPSVIHNFNIYDGNFYDVAGPLLGTTYASSLAPPLGPGNPLVLEADKFIAAGVDQAVLCSGCIGGTTAAQWGDPGGPHTDRGPKMIRRLAARGITPSTPGTIWICEFAIGNQDLAIGTSQAAFMASAMNFINNMVAAGFNGRFFIPLESGAGQTSNAIRSAQAALVDNVNIFSGGDYDSSTIATSDGVHPNNAGGATQATIGYNAKHASGVPL</sequence>
<gene>
    <name evidence="2" type="ORF">J4G43_025835</name>
    <name evidence="1" type="ORF">J4G43_27835</name>
</gene>